<dbReference type="SUPFAM" id="SSF111069">
    <property type="entry name" value="Hypothetical protein yfbM"/>
    <property type="match status" value="1"/>
</dbReference>
<organism evidence="1 2">
    <name type="scientific">Acinetobacter amyesii</name>
    <dbReference type="NCBI Taxonomy" id="2942470"/>
    <lineage>
        <taxon>Bacteria</taxon>
        <taxon>Pseudomonadati</taxon>
        <taxon>Pseudomonadota</taxon>
        <taxon>Gammaproteobacteria</taxon>
        <taxon>Moraxellales</taxon>
        <taxon>Moraxellaceae</taxon>
        <taxon>Acinetobacter</taxon>
    </lineage>
</organism>
<dbReference type="Proteomes" id="UP000191160">
    <property type="component" value="Unassembled WGS sequence"/>
</dbReference>
<dbReference type="AlphaFoldDB" id="A0A1T1GWD4"/>
<dbReference type="EMBL" id="MVKX01000006">
    <property type="protein sequence ID" value="OOV81918.1"/>
    <property type="molecule type" value="Genomic_DNA"/>
</dbReference>
<gene>
    <name evidence="1" type="ORF">B1202_10770</name>
</gene>
<proteinExistence type="predicted"/>
<evidence type="ECO:0000313" key="1">
    <source>
        <dbReference type="EMBL" id="OOV81918.1"/>
    </source>
</evidence>
<reference evidence="1 2" key="1">
    <citation type="submission" date="2017-02" db="EMBL/GenBank/DDBJ databases">
        <title>Acinetobacter sp. ANC 4945, whole genome shotgun sequencing project.</title>
        <authorList>
            <person name="Radolfova-Krizova L."/>
            <person name="Al Atrouni A."/>
            <person name="Nemec A."/>
        </authorList>
    </citation>
    <scope>NUCLEOTIDE SEQUENCE [LARGE SCALE GENOMIC DNA]</scope>
    <source>
        <strain evidence="1 2">ANC 4945</strain>
    </source>
</reference>
<sequence>MDAILYLIPPNDLETLILEAETPQDVLDSPFVQHSFFLGEAWQELNPLLSVNSDSAAALSYAIQAEHPLSERRPGLSLAVHYNTVVRVAEIHQALQQLSVDEIKKRYLVTIAETAPEQELKLAELKLLFLQLQDLYRDAVRHNLSVLSVIQDGIRLDKLP</sequence>
<dbReference type="RefSeq" id="WP_078190596.1">
    <property type="nucleotide sequence ID" value="NZ_JAMCOZ010000006.1"/>
</dbReference>
<dbReference type="InterPro" id="IPR035944">
    <property type="entry name" value="YfbM-like_sf"/>
</dbReference>
<dbReference type="InterPro" id="IPR015068">
    <property type="entry name" value="DUF1877"/>
</dbReference>
<dbReference type="Pfam" id="PF08974">
    <property type="entry name" value="DUF1877"/>
    <property type="match status" value="1"/>
</dbReference>
<name>A0A1T1GWD4_9GAMM</name>
<accession>A0A1T1GWD4</accession>
<protein>
    <recommendedName>
        <fullName evidence="3">DUF1877 family protein</fullName>
    </recommendedName>
</protein>
<evidence type="ECO:0008006" key="3">
    <source>
        <dbReference type="Google" id="ProtNLM"/>
    </source>
</evidence>
<keyword evidence="2" id="KW-1185">Reference proteome</keyword>
<dbReference type="Gene3D" id="3.40.1760.10">
    <property type="entry name" value="YfbM-like super family"/>
    <property type="match status" value="1"/>
</dbReference>
<evidence type="ECO:0000313" key="2">
    <source>
        <dbReference type="Proteomes" id="UP000191160"/>
    </source>
</evidence>
<comment type="caution">
    <text evidence="1">The sequence shown here is derived from an EMBL/GenBank/DDBJ whole genome shotgun (WGS) entry which is preliminary data.</text>
</comment>